<evidence type="ECO:0000256" key="1">
    <source>
        <dbReference type="ARBA" id="ARBA00022737"/>
    </source>
</evidence>
<reference evidence="5 6" key="1">
    <citation type="submission" date="2023-10" db="EMBL/GenBank/DDBJ databases">
        <title>Chromosome-scale genome assembly provides insights into flower coloration mechanisms of Canna indica.</title>
        <authorList>
            <person name="Li C."/>
        </authorList>
    </citation>
    <scope>NUCLEOTIDE SEQUENCE [LARGE SCALE GENOMIC DNA]</scope>
    <source>
        <tissue evidence="5">Flower</tissue>
    </source>
</reference>
<keyword evidence="6" id="KW-1185">Reference proteome</keyword>
<dbReference type="InterPro" id="IPR045865">
    <property type="entry name" value="ACT-like_dom_sf"/>
</dbReference>
<dbReference type="GO" id="GO:0016597">
    <property type="term" value="F:amino acid binding"/>
    <property type="evidence" value="ECO:0007669"/>
    <property type="project" value="UniProtKB-UniRule"/>
</dbReference>
<dbReference type="Proteomes" id="UP001327560">
    <property type="component" value="Chromosome 3"/>
</dbReference>
<accession>A0AAQ3Q7R0</accession>
<dbReference type="PANTHER" id="PTHR31096:SF55">
    <property type="entry name" value="ACT DOMAIN-CONTAINING PROTEIN ACR6"/>
    <property type="match status" value="1"/>
</dbReference>
<dbReference type="InterPro" id="IPR040217">
    <property type="entry name" value="ACR1-12"/>
</dbReference>
<evidence type="ECO:0000256" key="3">
    <source>
        <dbReference type="SAM" id="MobiDB-lite"/>
    </source>
</evidence>
<feature type="compositionally biased region" description="Polar residues" evidence="3">
    <location>
        <begin position="215"/>
        <end position="227"/>
    </location>
</feature>
<dbReference type="PANTHER" id="PTHR31096">
    <property type="entry name" value="ACT DOMAIN-CONTAINING PROTEIN ACR4-RELATED"/>
    <property type="match status" value="1"/>
</dbReference>
<sequence length="340" mass="38107">MMIKFPEGEMVDDNDDDCSDEFTKLIRNMNPPRVVIDNDSCEDATVIRVDSVNKHGILLQVVQVLTDLNLIIRKAYISSDGSWFMDVFNVTDRDGGKVLDEEIISYLQKSLESDAFFFPKLSSAGTSPSKEHTLIEFTASDRPGLLSEVSAVLATRMYRVARAELWTHNARVAAVLRVVDESTGGGAAVAVDLERLSAIKQLLCNVLEVDGDSSSTGTMGVASGSTHTQRRLHQMMVDDRDYERGKRREEDDGESRPRVAVRDCVEKEYTEVIMRPKDRAKLVFDTLCTLTDMKYIVFHGTVSTGEEEAYQEYYIRNVDGSPVSSEEDRRHLIQCLEAAT</sequence>
<comment type="function">
    <text evidence="2">Binds amino acids.</text>
</comment>
<feature type="domain" description="ACT" evidence="4">
    <location>
        <begin position="46"/>
        <end position="124"/>
    </location>
</feature>
<evidence type="ECO:0000313" key="5">
    <source>
        <dbReference type="EMBL" id="WOL00734.1"/>
    </source>
</evidence>
<dbReference type="PROSITE" id="PS51671">
    <property type="entry name" value="ACT"/>
    <property type="match status" value="2"/>
</dbReference>
<proteinExistence type="predicted"/>
<dbReference type="InterPro" id="IPR002912">
    <property type="entry name" value="ACT_dom"/>
</dbReference>
<name>A0AAQ3Q7R0_9LILI</name>
<gene>
    <name evidence="5" type="ORF">Cni_G09447</name>
</gene>
<dbReference type="SUPFAM" id="SSF55021">
    <property type="entry name" value="ACT-like"/>
    <property type="match status" value="2"/>
</dbReference>
<organism evidence="5 6">
    <name type="scientific">Canna indica</name>
    <name type="common">Indian-shot</name>
    <dbReference type="NCBI Taxonomy" id="4628"/>
    <lineage>
        <taxon>Eukaryota</taxon>
        <taxon>Viridiplantae</taxon>
        <taxon>Streptophyta</taxon>
        <taxon>Embryophyta</taxon>
        <taxon>Tracheophyta</taxon>
        <taxon>Spermatophyta</taxon>
        <taxon>Magnoliopsida</taxon>
        <taxon>Liliopsida</taxon>
        <taxon>Zingiberales</taxon>
        <taxon>Cannaceae</taxon>
        <taxon>Canna</taxon>
    </lineage>
</organism>
<protein>
    <recommendedName>
        <fullName evidence="2">ACT domain-containing protein ACR</fullName>
    </recommendedName>
    <alternativeName>
        <fullName evidence="2">Protein ACT DOMAIN REPEATS</fullName>
    </alternativeName>
</protein>
<feature type="region of interest" description="Disordered" evidence="3">
    <location>
        <begin position="215"/>
        <end position="257"/>
    </location>
</feature>
<dbReference type="EMBL" id="CP136892">
    <property type="protein sequence ID" value="WOL00734.1"/>
    <property type="molecule type" value="Genomic_DNA"/>
</dbReference>
<feature type="compositionally biased region" description="Basic and acidic residues" evidence="3">
    <location>
        <begin position="236"/>
        <end position="257"/>
    </location>
</feature>
<keyword evidence="1 2" id="KW-0677">Repeat</keyword>
<dbReference type="AlphaFoldDB" id="A0AAQ3Q7R0"/>
<dbReference type="Gene3D" id="3.30.70.260">
    <property type="match status" value="1"/>
</dbReference>
<evidence type="ECO:0000313" key="6">
    <source>
        <dbReference type="Proteomes" id="UP001327560"/>
    </source>
</evidence>
<dbReference type="Pfam" id="PF01842">
    <property type="entry name" value="ACT"/>
    <property type="match status" value="1"/>
</dbReference>
<feature type="domain" description="ACT" evidence="4">
    <location>
        <begin position="134"/>
        <end position="214"/>
    </location>
</feature>
<evidence type="ECO:0000256" key="2">
    <source>
        <dbReference type="RuleBase" id="RU369043"/>
    </source>
</evidence>
<evidence type="ECO:0000259" key="4">
    <source>
        <dbReference type="PROSITE" id="PS51671"/>
    </source>
</evidence>